<proteinExistence type="predicted"/>
<dbReference type="InterPro" id="IPR037465">
    <property type="entry name" value="YlxR"/>
</dbReference>
<feature type="compositionally biased region" description="Basic and acidic residues" evidence="1">
    <location>
        <begin position="228"/>
        <end position="240"/>
    </location>
</feature>
<organism evidence="3 4">
    <name type="scientific">Methylobrevis albus</name>
    <dbReference type="NCBI Taxonomy" id="2793297"/>
    <lineage>
        <taxon>Bacteria</taxon>
        <taxon>Pseudomonadati</taxon>
        <taxon>Pseudomonadota</taxon>
        <taxon>Alphaproteobacteria</taxon>
        <taxon>Hyphomicrobiales</taxon>
        <taxon>Pleomorphomonadaceae</taxon>
        <taxon>Methylobrevis</taxon>
    </lineage>
</organism>
<evidence type="ECO:0000256" key="1">
    <source>
        <dbReference type="SAM" id="MobiDB-lite"/>
    </source>
</evidence>
<protein>
    <submittedName>
        <fullName evidence="3">RNA-binding protein</fullName>
    </submittedName>
</protein>
<dbReference type="InterPro" id="IPR035931">
    <property type="entry name" value="YlxR-like_sf"/>
</dbReference>
<dbReference type="RefSeq" id="WP_197310754.1">
    <property type="nucleotide sequence ID" value="NZ_JADZLT010000049.1"/>
</dbReference>
<name>A0A931MWR7_9HYPH</name>
<sequence>MAPVKDTAERTCLVTREAQPPGGLIRFVVAPDGGVIPDLRGRLPGRGAWVSARRDIVETAVKKKLFARAFKADVRAGDDLPQQLEDMLEAAALSALSMARKAGLVVTGFGKVQQALERETVIALLHAIEAAPDGRRKVGQFVRRRAAFEAEFGDERVKRREITVIGGIFAGAQLDLALGGANVIHAALLAGGAGNSFLDRAAALARYRGLALDLLGSIPEDGGLAGPGRDEKTIPDDRTRGISPTNGGPPDDGPLE</sequence>
<evidence type="ECO:0000259" key="2">
    <source>
        <dbReference type="Pfam" id="PF04296"/>
    </source>
</evidence>
<evidence type="ECO:0000313" key="4">
    <source>
        <dbReference type="Proteomes" id="UP000631694"/>
    </source>
</evidence>
<keyword evidence="4" id="KW-1185">Reference proteome</keyword>
<dbReference type="Gene3D" id="3.30.1330.30">
    <property type="match status" value="1"/>
</dbReference>
<accession>A0A931MWR7</accession>
<feature type="domain" description="YlxR" evidence="2">
    <location>
        <begin position="10"/>
        <end position="85"/>
    </location>
</feature>
<dbReference type="NCBIfam" id="NF006622">
    <property type="entry name" value="PRK09190.1"/>
    <property type="match status" value="1"/>
</dbReference>
<dbReference type="EMBL" id="JADZLT010000049">
    <property type="protein sequence ID" value="MBH0237668.1"/>
    <property type="molecule type" value="Genomic_DNA"/>
</dbReference>
<dbReference type="InterPro" id="IPR007393">
    <property type="entry name" value="YlxR_dom"/>
</dbReference>
<evidence type="ECO:0000313" key="3">
    <source>
        <dbReference type="EMBL" id="MBH0237668.1"/>
    </source>
</evidence>
<dbReference type="PANTHER" id="PTHR34215:SF1">
    <property type="entry name" value="YLXR DOMAIN-CONTAINING PROTEIN"/>
    <property type="match status" value="1"/>
</dbReference>
<dbReference type="Gene3D" id="3.30.1230.10">
    <property type="entry name" value="YlxR-like"/>
    <property type="match status" value="1"/>
</dbReference>
<dbReference type="PANTHER" id="PTHR34215">
    <property type="entry name" value="BLL0784 PROTEIN"/>
    <property type="match status" value="1"/>
</dbReference>
<dbReference type="SUPFAM" id="SSF64376">
    <property type="entry name" value="YlxR-like"/>
    <property type="match status" value="1"/>
</dbReference>
<dbReference type="AlphaFoldDB" id="A0A931MWR7"/>
<dbReference type="Pfam" id="PF04296">
    <property type="entry name" value="YlxR"/>
    <property type="match status" value="1"/>
</dbReference>
<feature type="region of interest" description="Disordered" evidence="1">
    <location>
        <begin position="219"/>
        <end position="256"/>
    </location>
</feature>
<dbReference type="InterPro" id="IPR029064">
    <property type="entry name" value="Ribosomal_eL30-like_sf"/>
</dbReference>
<comment type="caution">
    <text evidence="3">The sequence shown here is derived from an EMBL/GenBank/DDBJ whole genome shotgun (WGS) entry which is preliminary data.</text>
</comment>
<dbReference type="Proteomes" id="UP000631694">
    <property type="component" value="Unassembled WGS sequence"/>
</dbReference>
<dbReference type="CDD" id="cd00279">
    <property type="entry name" value="YlxR"/>
    <property type="match status" value="1"/>
</dbReference>
<gene>
    <name evidence="3" type="ORF">I5731_07545</name>
</gene>
<reference evidence="3" key="1">
    <citation type="submission" date="2020-12" db="EMBL/GenBank/DDBJ databases">
        <title>Methylobrevis albus sp. nov., isolated from fresh water lack sediment.</title>
        <authorList>
            <person name="Zou Q."/>
        </authorList>
    </citation>
    <scope>NUCLEOTIDE SEQUENCE</scope>
    <source>
        <strain evidence="3">L22</strain>
    </source>
</reference>